<keyword evidence="1" id="KW-0472">Membrane</keyword>
<dbReference type="Proteomes" id="UP000322887">
    <property type="component" value="Chromosome"/>
</dbReference>
<keyword evidence="5" id="KW-1185">Reference proteome</keyword>
<evidence type="ECO:0000256" key="1">
    <source>
        <dbReference type="SAM" id="Phobius"/>
    </source>
</evidence>
<organism evidence="2 4">
    <name type="scientific">Gimesia maris</name>
    <dbReference type="NCBI Taxonomy" id="122"/>
    <lineage>
        <taxon>Bacteria</taxon>
        <taxon>Pseudomonadati</taxon>
        <taxon>Planctomycetota</taxon>
        <taxon>Planctomycetia</taxon>
        <taxon>Planctomycetales</taxon>
        <taxon>Planctomycetaceae</taxon>
        <taxon>Gimesia</taxon>
    </lineage>
</organism>
<accession>A0A3D3R911</accession>
<dbReference type="RefSeq" id="WP_002643868.1">
    <property type="nucleotide sequence ID" value="NZ_CAXBMG010000008.1"/>
</dbReference>
<dbReference type="AlphaFoldDB" id="A0A3D3R911"/>
<dbReference type="GeneID" id="98648886"/>
<name>A0A3D3R911_9PLAN</name>
<dbReference type="EMBL" id="DQAY01000080">
    <property type="protein sequence ID" value="HCO24110.1"/>
    <property type="molecule type" value="Genomic_DNA"/>
</dbReference>
<keyword evidence="1" id="KW-1133">Transmembrane helix</keyword>
<evidence type="ECO:0000313" key="3">
    <source>
        <dbReference type="EMBL" id="QEG18525.1"/>
    </source>
</evidence>
<protein>
    <submittedName>
        <fullName evidence="2">Uncharacterized protein</fullName>
    </submittedName>
</protein>
<feature type="transmembrane region" description="Helical" evidence="1">
    <location>
        <begin position="12"/>
        <end position="32"/>
    </location>
</feature>
<gene>
    <name evidence="2" type="ORF">DIT97_14085</name>
    <name evidence="3" type="ORF">GmarT_44150</name>
</gene>
<sequence>MFTFFLIDRRILFRGVCYCGLLTLLLALTYVLSIGPAYAYLINHFGTVSEQTSDRILSFYSPIYYPCNGSKPFYNQLNSYITFWRKLM</sequence>
<reference evidence="3 5" key="2">
    <citation type="submission" date="2019-08" db="EMBL/GenBank/DDBJ databases">
        <title>Deep-cultivation of Planctomycetes and their phenomic and genomic characterization uncovers novel biology.</title>
        <authorList>
            <person name="Wiegand S."/>
            <person name="Jogler M."/>
            <person name="Boedeker C."/>
            <person name="Pinto D."/>
            <person name="Vollmers J."/>
            <person name="Rivas-Marin E."/>
            <person name="Kohn T."/>
            <person name="Peeters S.H."/>
            <person name="Heuer A."/>
            <person name="Rast P."/>
            <person name="Oberbeckmann S."/>
            <person name="Bunk B."/>
            <person name="Jeske O."/>
            <person name="Meyerdierks A."/>
            <person name="Storesund J.E."/>
            <person name="Kallscheuer N."/>
            <person name="Luecker S."/>
            <person name="Lage O.M."/>
            <person name="Pohl T."/>
            <person name="Merkel B.J."/>
            <person name="Hornburger P."/>
            <person name="Mueller R.-W."/>
            <person name="Bruemmer F."/>
            <person name="Labrenz M."/>
            <person name="Spormann A.M."/>
            <person name="Op den Camp H."/>
            <person name="Overmann J."/>
            <person name="Amann R."/>
            <person name="Jetten M.S.M."/>
            <person name="Mascher T."/>
            <person name="Medema M.H."/>
            <person name="Devos D.P."/>
            <person name="Kaster A.-K."/>
            <person name="Ovreas L."/>
            <person name="Rohde M."/>
            <person name="Galperin M.Y."/>
            <person name="Jogler C."/>
        </authorList>
    </citation>
    <scope>NUCLEOTIDE SEQUENCE [LARGE SCALE GENOMIC DNA]</scope>
    <source>
        <strain evidence="3 5">DSM 8797</strain>
    </source>
</reference>
<dbReference type="EMBL" id="CP042910">
    <property type="protein sequence ID" value="QEG18525.1"/>
    <property type="molecule type" value="Genomic_DNA"/>
</dbReference>
<accession>A0A517XG48</accession>
<keyword evidence="1" id="KW-0812">Transmembrane</keyword>
<reference evidence="2 4" key="1">
    <citation type="journal article" date="2018" name="Nat. Biotechnol.">
        <title>A standardized bacterial taxonomy based on genome phylogeny substantially revises the tree of life.</title>
        <authorList>
            <person name="Parks D.H."/>
            <person name="Chuvochina M."/>
            <person name="Waite D.W."/>
            <person name="Rinke C."/>
            <person name="Skarshewski A."/>
            <person name="Chaumeil P.A."/>
            <person name="Hugenholtz P."/>
        </authorList>
    </citation>
    <scope>NUCLEOTIDE SEQUENCE [LARGE SCALE GENOMIC DNA]</scope>
    <source>
        <strain evidence="2">UBA9375</strain>
    </source>
</reference>
<evidence type="ECO:0000313" key="5">
    <source>
        <dbReference type="Proteomes" id="UP000322887"/>
    </source>
</evidence>
<dbReference type="Proteomes" id="UP000263642">
    <property type="component" value="Unassembled WGS sequence"/>
</dbReference>
<proteinExistence type="predicted"/>
<evidence type="ECO:0000313" key="2">
    <source>
        <dbReference type="EMBL" id="HCO24110.1"/>
    </source>
</evidence>
<evidence type="ECO:0000313" key="4">
    <source>
        <dbReference type="Proteomes" id="UP000263642"/>
    </source>
</evidence>